<dbReference type="Gene3D" id="3.40.710.10">
    <property type="entry name" value="DD-peptidase/beta-lactamase superfamily"/>
    <property type="match status" value="1"/>
</dbReference>
<evidence type="ECO:0000259" key="15">
    <source>
        <dbReference type="Pfam" id="PF00768"/>
    </source>
</evidence>
<feature type="chain" id="PRO_5045146708" description="serine-type D-Ala-D-Ala carboxypeptidase" evidence="14">
    <location>
        <begin position="26"/>
        <end position="416"/>
    </location>
</feature>
<evidence type="ECO:0000313" key="17">
    <source>
        <dbReference type="EMBL" id="OAN13965.1"/>
    </source>
</evidence>
<dbReference type="Pfam" id="PF00768">
    <property type="entry name" value="Peptidase_S11"/>
    <property type="match status" value="1"/>
</dbReference>
<dbReference type="PANTHER" id="PTHR21581">
    <property type="entry name" value="D-ALANYL-D-ALANINE CARBOXYPEPTIDASE"/>
    <property type="match status" value="1"/>
</dbReference>
<evidence type="ECO:0000256" key="5">
    <source>
        <dbReference type="ARBA" id="ARBA00022645"/>
    </source>
</evidence>
<keyword evidence="7 14" id="KW-0732">Signal</keyword>
<keyword evidence="6" id="KW-0645">Protease</keyword>
<dbReference type="EC" id="3.4.16.4" evidence="4"/>
<dbReference type="InterPro" id="IPR015956">
    <property type="entry name" value="Peniciliin-bd_prot_C_sf"/>
</dbReference>
<reference evidence="17 18" key="1">
    <citation type="submission" date="2016-03" db="EMBL/GenBank/DDBJ databases">
        <authorList>
            <person name="Cho S.-Y."/>
            <person name="Lim S."/>
            <person name="Kim H."/>
            <person name="Soh E.H."/>
            <person name="Moon J.S."/>
        </authorList>
    </citation>
    <scope>NUCLEOTIDE SEQUENCE [LARGE SCALE GENOMIC DNA]</scope>
    <source>
        <strain evidence="17 18">KCTC 3810</strain>
    </source>
</reference>
<evidence type="ECO:0000256" key="6">
    <source>
        <dbReference type="ARBA" id="ARBA00022670"/>
    </source>
</evidence>
<dbReference type="PRINTS" id="PR00725">
    <property type="entry name" value="DADACBPTASE1"/>
</dbReference>
<dbReference type="GO" id="GO:0004180">
    <property type="term" value="F:carboxypeptidase activity"/>
    <property type="evidence" value="ECO:0007669"/>
    <property type="project" value="UniProtKB-KW"/>
</dbReference>
<organism evidence="17 18">
    <name type="scientific">Exiguobacterium undae</name>
    <dbReference type="NCBI Taxonomy" id="169177"/>
    <lineage>
        <taxon>Bacteria</taxon>
        <taxon>Bacillati</taxon>
        <taxon>Bacillota</taxon>
        <taxon>Bacilli</taxon>
        <taxon>Bacillales</taxon>
        <taxon>Bacillales Family XII. Incertae Sedis</taxon>
        <taxon>Exiguobacterium</taxon>
    </lineage>
</organism>
<keyword evidence="10" id="KW-0573">Peptidoglycan synthesis</keyword>
<evidence type="ECO:0000256" key="4">
    <source>
        <dbReference type="ARBA" id="ARBA00012448"/>
    </source>
</evidence>
<evidence type="ECO:0000256" key="10">
    <source>
        <dbReference type="ARBA" id="ARBA00022984"/>
    </source>
</evidence>
<dbReference type="InterPro" id="IPR037167">
    <property type="entry name" value="Peptidase_S11_C_sf"/>
</dbReference>
<keyword evidence="18" id="KW-1185">Reference proteome</keyword>
<gene>
    <name evidence="17" type="ORF">A3783_16285</name>
</gene>
<evidence type="ECO:0000313" key="18">
    <source>
        <dbReference type="Proteomes" id="UP000078447"/>
    </source>
</evidence>
<dbReference type="Gene3D" id="2.60.410.10">
    <property type="entry name" value="D-Ala-D-Ala carboxypeptidase, C-terminal domain"/>
    <property type="match status" value="1"/>
</dbReference>
<comment type="caution">
    <text evidence="17">The sequence shown here is derived from an EMBL/GenBank/DDBJ whole genome shotgun (WGS) entry which is preliminary data.</text>
</comment>
<evidence type="ECO:0000256" key="13">
    <source>
        <dbReference type="RuleBase" id="RU004016"/>
    </source>
</evidence>
<keyword evidence="11" id="KW-0961">Cell wall biogenesis/degradation</keyword>
<dbReference type="InterPro" id="IPR018044">
    <property type="entry name" value="Peptidase_S11"/>
</dbReference>
<comment type="similarity">
    <text evidence="3 13">Belongs to the peptidase S11 family.</text>
</comment>
<dbReference type="PANTHER" id="PTHR21581:SF11">
    <property type="entry name" value="D-ALANYL-D-ALANINE CARBOXYPEPTIDASE DACA"/>
    <property type="match status" value="1"/>
</dbReference>
<feature type="domain" description="Peptidase S11 D-alanyl-D-alanine carboxypeptidase A N-terminal" evidence="15">
    <location>
        <begin position="25"/>
        <end position="264"/>
    </location>
</feature>
<sequence>MKRLFMLFLSALLLTAGLSPMTGHAAEPPAIQAESYIMVDAVTGKVLLAEEADLALPPASMTKLMTLYLVRQQIEQKKLSWNQTVKPSAKVLKLAKTEGIARLPIRKTTYTIRELYDAALIKSANDAAVLLAEVMAGTEMQFVEQMNETAASLGMKDTEYANASGLDAVDATLPGTNLMTAMDIALLIIRYIQEYPDVLDVTKRSAITINGEKVENSNKMLTRQPYAYSGMRGMKTGTTDLAGYCFASVATRGNLTLVSVVMRTTSDKARFTETKKLLDYGFASFEPLTYYGKGEQIKRVLPIKGAKQARYDVVTKTPLYVTVSTNKSDQRPPVFQFSKEQAPLKRGEAIGTVQVEDEGLYLPGFSVPHAVLYSAETVKLASFQTRLFRAISAWSEKISQAIHQPTLVNRQGDSVK</sequence>
<feature type="domain" description="Peptidase S11 D-Ala-D-Ala carboxypeptidase A C-terminal" evidence="16">
    <location>
        <begin position="285"/>
        <end position="359"/>
    </location>
</feature>
<proteinExistence type="inferred from homology"/>
<protein>
    <recommendedName>
        <fullName evidence="4">serine-type D-Ala-D-Ala carboxypeptidase</fullName>
        <ecNumber evidence="4">3.4.16.4</ecNumber>
    </recommendedName>
</protein>
<dbReference type="InterPro" id="IPR012907">
    <property type="entry name" value="Peptidase_S11_C"/>
</dbReference>
<comment type="catalytic activity">
    <reaction evidence="12">
        <text>Preferential cleavage: (Ac)2-L-Lys-D-Ala-|-D-Ala. Also transpeptidation of peptidyl-alanyl moieties that are N-acyl substituents of D-alanine.</text>
        <dbReference type="EC" id="3.4.16.4"/>
    </reaction>
</comment>
<feature type="signal peptide" evidence="14">
    <location>
        <begin position="1"/>
        <end position="25"/>
    </location>
</feature>
<keyword evidence="8" id="KW-0378">Hydrolase</keyword>
<evidence type="ECO:0000256" key="3">
    <source>
        <dbReference type="ARBA" id="ARBA00007164"/>
    </source>
</evidence>
<dbReference type="Pfam" id="PF07943">
    <property type="entry name" value="PBP5_C"/>
    <property type="match status" value="1"/>
</dbReference>
<dbReference type="EMBL" id="LVVL01000003">
    <property type="protein sequence ID" value="OAN13965.1"/>
    <property type="molecule type" value="Genomic_DNA"/>
</dbReference>
<evidence type="ECO:0000259" key="16">
    <source>
        <dbReference type="Pfam" id="PF07943"/>
    </source>
</evidence>
<evidence type="ECO:0000256" key="9">
    <source>
        <dbReference type="ARBA" id="ARBA00022960"/>
    </source>
</evidence>
<dbReference type="SUPFAM" id="SSF56601">
    <property type="entry name" value="beta-lactamase/transpeptidase-like"/>
    <property type="match status" value="1"/>
</dbReference>
<dbReference type="RefSeq" id="WP_028105338.1">
    <property type="nucleotide sequence ID" value="NZ_LVVL01000003.1"/>
</dbReference>
<comment type="pathway">
    <text evidence="2">Cell wall biogenesis; peptidoglycan biosynthesis.</text>
</comment>
<evidence type="ECO:0000256" key="12">
    <source>
        <dbReference type="ARBA" id="ARBA00034000"/>
    </source>
</evidence>
<evidence type="ECO:0000256" key="11">
    <source>
        <dbReference type="ARBA" id="ARBA00023316"/>
    </source>
</evidence>
<name>A0ABX2V8U2_9BACL</name>
<dbReference type="SUPFAM" id="SSF69189">
    <property type="entry name" value="Penicillin-binding protein associated domain"/>
    <property type="match status" value="1"/>
</dbReference>
<dbReference type="InterPro" id="IPR012338">
    <property type="entry name" value="Beta-lactam/transpept-like"/>
</dbReference>
<accession>A0ABX2V8U2</accession>
<comment type="function">
    <text evidence="1">Removes C-terminal D-alanyl residues from sugar-peptide cell wall precursors.</text>
</comment>
<keyword evidence="9" id="KW-0133">Cell shape</keyword>
<evidence type="ECO:0000256" key="14">
    <source>
        <dbReference type="SAM" id="SignalP"/>
    </source>
</evidence>
<dbReference type="InterPro" id="IPR001967">
    <property type="entry name" value="Peptidase_S11_N"/>
</dbReference>
<evidence type="ECO:0000256" key="2">
    <source>
        <dbReference type="ARBA" id="ARBA00004752"/>
    </source>
</evidence>
<keyword evidence="5 17" id="KW-0121">Carboxypeptidase</keyword>
<evidence type="ECO:0000256" key="8">
    <source>
        <dbReference type="ARBA" id="ARBA00022801"/>
    </source>
</evidence>
<evidence type="ECO:0000256" key="1">
    <source>
        <dbReference type="ARBA" id="ARBA00003217"/>
    </source>
</evidence>
<evidence type="ECO:0000256" key="7">
    <source>
        <dbReference type="ARBA" id="ARBA00022729"/>
    </source>
</evidence>
<dbReference type="Proteomes" id="UP000078447">
    <property type="component" value="Unassembled WGS sequence"/>
</dbReference>